<accession>A0AAE1Z9D0</accession>
<organism evidence="1 2">
    <name type="scientific">Schistosoma mekongi</name>
    <name type="common">Parasitic worm</name>
    <dbReference type="NCBI Taxonomy" id="38744"/>
    <lineage>
        <taxon>Eukaryota</taxon>
        <taxon>Metazoa</taxon>
        <taxon>Spiralia</taxon>
        <taxon>Lophotrochozoa</taxon>
        <taxon>Platyhelminthes</taxon>
        <taxon>Trematoda</taxon>
        <taxon>Digenea</taxon>
        <taxon>Strigeidida</taxon>
        <taxon>Schistosomatoidea</taxon>
        <taxon>Schistosomatidae</taxon>
        <taxon>Schistosoma</taxon>
    </lineage>
</organism>
<reference evidence="1" key="2">
    <citation type="journal article" date="2023" name="Infect Dis Poverty">
        <title>Chromosome-scale genome of the human blood fluke Schistosoma mekongi and its implications for public health.</title>
        <authorList>
            <person name="Zhou M."/>
            <person name="Xu L."/>
            <person name="Xu D."/>
            <person name="Chen W."/>
            <person name="Khan J."/>
            <person name="Hu Y."/>
            <person name="Huang H."/>
            <person name="Wei H."/>
            <person name="Zhang Y."/>
            <person name="Chusongsang P."/>
            <person name="Tanasarnprasert K."/>
            <person name="Hu X."/>
            <person name="Limpanont Y."/>
            <person name="Lv Z."/>
        </authorList>
    </citation>
    <scope>NUCLEOTIDE SEQUENCE</scope>
    <source>
        <strain evidence="1">LV_2022a</strain>
    </source>
</reference>
<evidence type="ECO:0000313" key="2">
    <source>
        <dbReference type="Proteomes" id="UP001292079"/>
    </source>
</evidence>
<dbReference type="AlphaFoldDB" id="A0AAE1Z9D0"/>
<evidence type="ECO:0000313" key="1">
    <source>
        <dbReference type="EMBL" id="KAK4469289.1"/>
    </source>
</evidence>
<reference evidence="1" key="1">
    <citation type="submission" date="2022-04" db="EMBL/GenBank/DDBJ databases">
        <authorList>
            <person name="Xu L."/>
            <person name="Lv Z."/>
        </authorList>
    </citation>
    <scope>NUCLEOTIDE SEQUENCE</scope>
    <source>
        <strain evidence="1">LV_2022a</strain>
    </source>
</reference>
<proteinExistence type="predicted"/>
<protein>
    <submittedName>
        <fullName evidence="1">Uncharacterized protein</fullName>
    </submittedName>
</protein>
<name>A0AAE1Z9D0_SCHME</name>
<dbReference type="EMBL" id="JALJAT010000005">
    <property type="protein sequence ID" value="KAK4469289.1"/>
    <property type="molecule type" value="Genomic_DNA"/>
</dbReference>
<gene>
    <name evidence="1" type="ORF">MN116_006856</name>
</gene>
<dbReference type="Proteomes" id="UP001292079">
    <property type="component" value="Unassembled WGS sequence"/>
</dbReference>
<sequence length="152" mass="17977">MKLVEILGHQQGVPYIGRTDRRNFLRLIDHISDNLGPRRPNNLRNLIARRSRDTRHSEHEKHFLNRQESTSILLIFAKAIAVRRPKHNQCIHKESVERNTMISMYSANIIVLALFQYELTYCFSFIDSLGESYEVNILPLRIVDYLRLIQYI</sequence>
<keyword evidence="2" id="KW-1185">Reference proteome</keyword>
<comment type="caution">
    <text evidence="1">The sequence shown here is derived from an EMBL/GenBank/DDBJ whole genome shotgun (WGS) entry which is preliminary data.</text>
</comment>